<accession>A0A6A4TDX4</accession>
<name>A0A6A4TDX4_SCOMX</name>
<evidence type="ECO:0000313" key="2">
    <source>
        <dbReference type="Proteomes" id="UP000438429"/>
    </source>
</evidence>
<dbReference type="AlphaFoldDB" id="A0A6A4TDX4"/>
<dbReference type="EMBL" id="VEVO01000004">
    <property type="protein sequence ID" value="KAF0043069.1"/>
    <property type="molecule type" value="Genomic_DNA"/>
</dbReference>
<dbReference type="Proteomes" id="UP000438429">
    <property type="component" value="Unassembled WGS sequence"/>
</dbReference>
<gene>
    <name evidence="1" type="ORF">F2P81_004406</name>
</gene>
<proteinExistence type="predicted"/>
<reference evidence="1 2" key="1">
    <citation type="submission" date="2019-06" db="EMBL/GenBank/DDBJ databases">
        <title>Draft genomes of female and male turbot (Scophthalmus maximus).</title>
        <authorList>
            <person name="Xu H."/>
            <person name="Xu X.-W."/>
            <person name="Shao C."/>
            <person name="Chen S."/>
        </authorList>
    </citation>
    <scope>NUCLEOTIDE SEQUENCE [LARGE SCALE GENOMIC DNA]</scope>
    <source>
        <strain evidence="1">Ysfricsl-2016a</strain>
        <tissue evidence="1">Blood</tissue>
    </source>
</reference>
<evidence type="ECO:0000313" key="1">
    <source>
        <dbReference type="EMBL" id="KAF0043069.1"/>
    </source>
</evidence>
<protein>
    <submittedName>
        <fullName evidence="1">Uncharacterized protein</fullName>
    </submittedName>
</protein>
<comment type="caution">
    <text evidence="1">The sequence shown here is derived from an EMBL/GenBank/DDBJ whole genome shotgun (WGS) entry which is preliminary data.</text>
</comment>
<sequence>MYPTFALLQEHKKTVTHKTIDNVKPRNDTHIIAVTVRTEEEPAKFWYQLFRFRASFYLAEMVRTDILKKKKQLKM</sequence>
<organism evidence="1 2">
    <name type="scientific">Scophthalmus maximus</name>
    <name type="common">Turbot</name>
    <name type="synonym">Psetta maxima</name>
    <dbReference type="NCBI Taxonomy" id="52904"/>
    <lineage>
        <taxon>Eukaryota</taxon>
        <taxon>Metazoa</taxon>
        <taxon>Chordata</taxon>
        <taxon>Craniata</taxon>
        <taxon>Vertebrata</taxon>
        <taxon>Euteleostomi</taxon>
        <taxon>Actinopterygii</taxon>
        <taxon>Neopterygii</taxon>
        <taxon>Teleostei</taxon>
        <taxon>Neoteleostei</taxon>
        <taxon>Acanthomorphata</taxon>
        <taxon>Carangaria</taxon>
        <taxon>Pleuronectiformes</taxon>
        <taxon>Pleuronectoidei</taxon>
        <taxon>Scophthalmidae</taxon>
        <taxon>Scophthalmus</taxon>
    </lineage>
</organism>